<dbReference type="Proteomes" id="UP000245383">
    <property type="component" value="Unassembled WGS sequence"/>
</dbReference>
<dbReference type="GO" id="GO:0006508">
    <property type="term" value="P:proteolysis"/>
    <property type="evidence" value="ECO:0007669"/>
    <property type="project" value="UniProtKB-KW"/>
</dbReference>
<dbReference type="InterPro" id="IPR051487">
    <property type="entry name" value="Ser/Thr_Proteases_Immune/Dev"/>
</dbReference>
<evidence type="ECO:0000259" key="3">
    <source>
        <dbReference type="PROSITE" id="PS50240"/>
    </source>
</evidence>
<dbReference type="CDD" id="cd00190">
    <property type="entry name" value="Tryp_SPc"/>
    <property type="match status" value="1"/>
</dbReference>
<dbReference type="InterPro" id="IPR043504">
    <property type="entry name" value="Peptidase_S1_PA_chymotrypsin"/>
</dbReference>
<sequence>MIAKESEFPFAAVVKILQNGYVYTCGSSIISKKYVVTAAHCMFPSVLPVFPSDILIGVGDGDVSSSKVIGVKKILIHPDYNALGSFNDIALLELNETLSFSDSITNIKVDMSVVEEDNEMTAIGWGITSNNSSSPSRTLMKTNLFVNSTKTCSLVRPSFTDKNKDILCLSNGSQGKDTCYGDSGSPVLSQYVNSTLKMNSTTLASTEIYGLMGLTSYGDIIGNNNINLRPKCADPQGLGFYTRVAYYIYFLTNVTKIPLRSLVLDRTLSKEIIKDFNNATKAIEIVDLNIIK</sequence>
<evidence type="ECO:0000313" key="5">
    <source>
        <dbReference type="Proteomes" id="UP000245383"/>
    </source>
</evidence>
<dbReference type="GO" id="GO:0004252">
    <property type="term" value="F:serine-type endopeptidase activity"/>
    <property type="evidence" value="ECO:0007669"/>
    <property type="project" value="InterPro"/>
</dbReference>
<keyword evidence="5" id="KW-1185">Reference proteome</keyword>
<dbReference type="PROSITE" id="PS00134">
    <property type="entry name" value="TRYPSIN_HIS"/>
    <property type="match status" value="1"/>
</dbReference>
<dbReference type="InterPro" id="IPR001254">
    <property type="entry name" value="Trypsin_dom"/>
</dbReference>
<proteinExistence type="predicted"/>
<dbReference type="InterPro" id="IPR001314">
    <property type="entry name" value="Peptidase_S1A"/>
</dbReference>
<dbReference type="EMBL" id="MBFR01000303">
    <property type="protein sequence ID" value="PVU89683.1"/>
    <property type="molecule type" value="Genomic_DNA"/>
</dbReference>
<keyword evidence="2" id="KW-0645">Protease</keyword>
<dbReference type="STRING" id="133385.A0A2T9YBG5"/>
<dbReference type="PANTHER" id="PTHR24256">
    <property type="entry name" value="TRYPTASE-RELATED"/>
    <property type="match status" value="1"/>
</dbReference>
<dbReference type="InterPro" id="IPR018114">
    <property type="entry name" value="TRYPSIN_HIS"/>
</dbReference>
<protein>
    <recommendedName>
        <fullName evidence="3">Peptidase S1 domain-containing protein</fullName>
    </recommendedName>
</protein>
<keyword evidence="2" id="KW-0720">Serine protease</keyword>
<reference evidence="4 5" key="1">
    <citation type="journal article" date="2018" name="MBio">
        <title>Comparative Genomics Reveals the Core Gene Toolbox for the Fungus-Insect Symbiosis.</title>
        <authorList>
            <person name="Wang Y."/>
            <person name="Stata M."/>
            <person name="Wang W."/>
            <person name="Stajich J.E."/>
            <person name="White M.M."/>
            <person name="Moncalvo J.M."/>
        </authorList>
    </citation>
    <scope>NUCLEOTIDE SEQUENCE [LARGE SCALE GENOMIC DNA]</scope>
    <source>
        <strain evidence="4 5">SWE-8-4</strain>
    </source>
</reference>
<dbReference type="AlphaFoldDB" id="A0A2T9YBG5"/>
<dbReference type="Pfam" id="PF00089">
    <property type="entry name" value="Trypsin"/>
    <property type="match status" value="1"/>
</dbReference>
<accession>A0A2T9YBG5</accession>
<dbReference type="PRINTS" id="PR00722">
    <property type="entry name" value="CHYMOTRYPSIN"/>
</dbReference>
<dbReference type="OrthoDB" id="6380398at2759"/>
<gene>
    <name evidence="4" type="ORF">BB561_005222</name>
</gene>
<dbReference type="SUPFAM" id="SSF50494">
    <property type="entry name" value="Trypsin-like serine proteases"/>
    <property type="match status" value="1"/>
</dbReference>
<dbReference type="PROSITE" id="PS00135">
    <property type="entry name" value="TRYPSIN_SER"/>
    <property type="match status" value="1"/>
</dbReference>
<keyword evidence="2" id="KW-0378">Hydrolase</keyword>
<feature type="domain" description="Peptidase S1" evidence="3">
    <location>
        <begin position="1"/>
        <end position="256"/>
    </location>
</feature>
<dbReference type="Gene3D" id="2.40.10.10">
    <property type="entry name" value="Trypsin-like serine proteases"/>
    <property type="match status" value="1"/>
</dbReference>
<dbReference type="FunFam" id="2.40.10.10:FF:000068">
    <property type="entry name" value="transmembrane protease serine 2"/>
    <property type="match status" value="1"/>
</dbReference>
<organism evidence="4 5">
    <name type="scientific">Smittium simulii</name>
    <dbReference type="NCBI Taxonomy" id="133385"/>
    <lineage>
        <taxon>Eukaryota</taxon>
        <taxon>Fungi</taxon>
        <taxon>Fungi incertae sedis</taxon>
        <taxon>Zoopagomycota</taxon>
        <taxon>Kickxellomycotina</taxon>
        <taxon>Harpellomycetes</taxon>
        <taxon>Harpellales</taxon>
        <taxon>Legeriomycetaceae</taxon>
        <taxon>Smittium</taxon>
    </lineage>
</organism>
<dbReference type="SMART" id="SM00020">
    <property type="entry name" value="Tryp_SPc"/>
    <property type="match status" value="1"/>
</dbReference>
<dbReference type="PROSITE" id="PS50240">
    <property type="entry name" value="TRYPSIN_DOM"/>
    <property type="match status" value="1"/>
</dbReference>
<name>A0A2T9YBG5_9FUNG</name>
<evidence type="ECO:0000256" key="1">
    <source>
        <dbReference type="ARBA" id="ARBA00023157"/>
    </source>
</evidence>
<keyword evidence="1" id="KW-1015">Disulfide bond</keyword>
<evidence type="ECO:0000256" key="2">
    <source>
        <dbReference type="RuleBase" id="RU363034"/>
    </source>
</evidence>
<dbReference type="InterPro" id="IPR033116">
    <property type="entry name" value="TRYPSIN_SER"/>
</dbReference>
<dbReference type="InterPro" id="IPR009003">
    <property type="entry name" value="Peptidase_S1_PA"/>
</dbReference>
<comment type="caution">
    <text evidence="4">The sequence shown here is derived from an EMBL/GenBank/DDBJ whole genome shotgun (WGS) entry which is preliminary data.</text>
</comment>
<evidence type="ECO:0000313" key="4">
    <source>
        <dbReference type="EMBL" id="PVU89683.1"/>
    </source>
</evidence>